<comment type="caution">
    <text evidence="3">The sequence shown here is derived from an EMBL/GenBank/DDBJ whole genome shotgun (WGS) entry which is preliminary data.</text>
</comment>
<dbReference type="PANTHER" id="PTHR30383:SF27">
    <property type="entry name" value="SPORE GERMINATION LIPASE LIPC"/>
    <property type="match status" value="1"/>
</dbReference>
<dbReference type="EMBL" id="JBHLTR010000031">
    <property type="protein sequence ID" value="MFC0560591.1"/>
    <property type="molecule type" value="Genomic_DNA"/>
</dbReference>
<dbReference type="Pfam" id="PF13472">
    <property type="entry name" value="Lipase_GDSL_2"/>
    <property type="match status" value="1"/>
</dbReference>
<keyword evidence="1" id="KW-0812">Transmembrane</keyword>
<keyword evidence="1" id="KW-1133">Transmembrane helix</keyword>
<dbReference type="PANTHER" id="PTHR30383">
    <property type="entry name" value="THIOESTERASE 1/PROTEASE 1/LYSOPHOSPHOLIPASE L1"/>
    <property type="match status" value="1"/>
</dbReference>
<dbReference type="Gene3D" id="3.40.50.1110">
    <property type="entry name" value="SGNH hydrolase"/>
    <property type="match status" value="1"/>
</dbReference>
<proteinExistence type="predicted"/>
<keyword evidence="4" id="KW-1185">Reference proteome</keyword>
<dbReference type="RefSeq" id="WP_273844225.1">
    <property type="nucleotide sequence ID" value="NZ_JAQQWT010000008.1"/>
</dbReference>
<accession>A0ABV6NIN0</accession>
<evidence type="ECO:0000259" key="2">
    <source>
        <dbReference type="Pfam" id="PF13472"/>
    </source>
</evidence>
<protein>
    <submittedName>
        <fullName evidence="3">SGNH/GDSL hydrolase family protein</fullName>
    </submittedName>
</protein>
<dbReference type="SUPFAM" id="SSF52266">
    <property type="entry name" value="SGNH hydrolase"/>
    <property type="match status" value="1"/>
</dbReference>
<feature type="transmembrane region" description="Helical" evidence="1">
    <location>
        <begin position="6"/>
        <end position="24"/>
    </location>
</feature>
<keyword evidence="1" id="KW-0472">Membrane</keyword>
<sequence length="314" mass="35990">MQGKKAAIMIASLIVVCFLLYLFLPDFNQTKLEREKTVSSIIKGSKIENHLGDNVVEEEEQLVEENHHDKPITEQIKDKVREVVEGAINLVKKDQKIVAIGDSLTQGIGDETENGGYVGILNHTFEDHNLKLTVENFGKRGNRTDQLLKRLDQEEIVSSIKEADIILITIGANDIMKVVQNHFTNLTIEPFQEEKVGYIERLTGIFNKMNQLNPDTQIFLIGFYNPFERYFSEIEQLEMIVDDWNDAAKSVTEEFSNVYYIPTKDLFINSDLELLADDHFHPNTSGYKLVATRVLEYLIMFSEETEIAKENIEL</sequence>
<reference evidence="3 4" key="1">
    <citation type="submission" date="2024-09" db="EMBL/GenBank/DDBJ databases">
        <authorList>
            <person name="Sun Q."/>
            <person name="Mori K."/>
        </authorList>
    </citation>
    <scope>NUCLEOTIDE SEQUENCE [LARGE SCALE GENOMIC DNA]</scope>
    <source>
        <strain evidence="3 4">NCAIM B.02301</strain>
    </source>
</reference>
<dbReference type="InterPro" id="IPR051532">
    <property type="entry name" value="Ester_Hydrolysis_Enzymes"/>
</dbReference>
<evidence type="ECO:0000313" key="3">
    <source>
        <dbReference type="EMBL" id="MFC0560591.1"/>
    </source>
</evidence>
<evidence type="ECO:0000256" key="1">
    <source>
        <dbReference type="SAM" id="Phobius"/>
    </source>
</evidence>
<dbReference type="InterPro" id="IPR013830">
    <property type="entry name" value="SGNH_hydro"/>
</dbReference>
<evidence type="ECO:0000313" key="4">
    <source>
        <dbReference type="Proteomes" id="UP001589833"/>
    </source>
</evidence>
<name>A0ABV6NIN0_9BACI</name>
<dbReference type="Proteomes" id="UP001589833">
    <property type="component" value="Unassembled WGS sequence"/>
</dbReference>
<dbReference type="InterPro" id="IPR036514">
    <property type="entry name" value="SGNH_hydro_sf"/>
</dbReference>
<feature type="domain" description="SGNH hydrolase-type esterase" evidence="2">
    <location>
        <begin position="99"/>
        <end position="289"/>
    </location>
</feature>
<gene>
    <name evidence="3" type="ORF">ACFFH4_16490</name>
</gene>
<dbReference type="GO" id="GO:0016787">
    <property type="term" value="F:hydrolase activity"/>
    <property type="evidence" value="ECO:0007669"/>
    <property type="project" value="UniProtKB-KW"/>
</dbReference>
<keyword evidence="3" id="KW-0378">Hydrolase</keyword>
<dbReference type="CDD" id="cd04506">
    <property type="entry name" value="SGNH_hydrolase_YpmR_like"/>
    <property type="match status" value="1"/>
</dbReference>
<organism evidence="3 4">
    <name type="scientific">Halalkalibacter alkalisediminis</name>
    <dbReference type="NCBI Taxonomy" id="935616"/>
    <lineage>
        <taxon>Bacteria</taxon>
        <taxon>Bacillati</taxon>
        <taxon>Bacillota</taxon>
        <taxon>Bacilli</taxon>
        <taxon>Bacillales</taxon>
        <taxon>Bacillaceae</taxon>
        <taxon>Halalkalibacter</taxon>
    </lineage>
</organism>